<sequence>MVLGDKPANVASEKWTVVDYQKKANKVQLNAVQKGGNAQISTFQAIKKKKFLHVWSLHLDTTEEAITEHITTTCGSTDVKVEKIIPKTKRDYSSFMVGVPESDFGKINNVECWPLNANFNEWFDKVIVLGDFNMPSASVEIQSYMEYVNAFCGFRQVNNVHNINNRTLDLVLSALPAGDLEVYLSDEPLVPIDVQHPPLVACMTSAGTPRADHRSLLNPPANELLDHYRSKSDYAIFSKYRSMVKEKLTATFDAYQERLQSNFMNDPKSFWSFIRRKQSKRDKTRVTKDGVELKDEECAECFASYFHSVYSPSRPRLNPREAERAASRGADSARVHVAQLTPSDLRVALRTLKPKHSVGPDGIPPYIIKDCRVVLEKPLLHVFNRCLKECHYPDRWKTTRVIPVPKGGGGADVSGYRPIAVLSAFAKCENGNDFSR</sequence>
<organism evidence="2 3">
    <name type="scientific">Operophtera brumata</name>
    <name type="common">Winter moth</name>
    <name type="synonym">Phalaena brumata</name>
    <dbReference type="NCBI Taxonomy" id="104452"/>
    <lineage>
        <taxon>Eukaryota</taxon>
        <taxon>Metazoa</taxon>
        <taxon>Ecdysozoa</taxon>
        <taxon>Arthropoda</taxon>
        <taxon>Hexapoda</taxon>
        <taxon>Insecta</taxon>
        <taxon>Pterygota</taxon>
        <taxon>Neoptera</taxon>
        <taxon>Endopterygota</taxon>
        <taxon>Lepidoptera</taxon>
        <taxon>Glossata</taxon>
        <taxon>Ditrysia</taxon>
        <taxon>Geometroidea</taxon>
        <taxon>Geometridae</taxon>
        <taxon>Larentiinae</taxon>
        <taxon>Operophtera</taxon>
    </lineage>
</organism>
<dbReference type="PANTHER" id="PTHR47510">
    <property type="entry name" value="REVERSE TRANSCRIPTASE DOMAIN-CONTAINING PROTEIN"/>
    <property type="match status" value="1"/>
</dbReference>
<dbReference type="GO" id="GO:0003964">
    <property type="term" value="F:RNA-directed DNA polymerase activity"/>
    <property type="evidence" value="ECO:0007669"/>
    <property type="project" value="UniProtKB-KW"/>
</dbReference>
<feature type="region of interest" description="Disordered" evidence="1">
    <location>
        <begin position="312"/>
        <end position="331"/>
    </location>
</feature>
<proteinExistence type="predicted"/>
<evidence type="ECO:0000313" key="3">
    <source>
        <dbReference type="Proteomes" id="UP000037510"/>
    </source>
</evidence>
<dbReference type="STRING" id="104452.A0A0L7L5F1"/>
<dbReference type="AlphaFoldDB" id="A0A0L7L5F1"/>
<keyword evidence="2" id="KW-0695">RNA-directed DNA polymerase</keyword>
<protein>
    <submittedName>
        <fullName evidence="2">Putative RNA-directed DNA polymerase from transposon BS</fullName>
    </submittedName>
</protein>
<reference evidence="2 3" key="1">
    <citation type="journal article" date="2015" name="Genome Biol. Evol.">
        <title>The genome of winter moth (Operophtera brumata) provides a genomic perspective on sexual dimorphism and phenology.</title>
        <authorList>
            <person name="Derks M.F."/>
            <person name="Smit S."/>
            <person name="Salis L."/>
            <person name="Schijlen E."/>
            <person name="Bossers A."/>
            <person name="Mateman C."/>
            <person name="Pijl A.S."/>
            <person name="de Ridder D."/>
            <person name="Groenen M.A."/>
            <person name="Visser M.E."/>
            <person name="Megens H.J."/>
        </authorList>
    </citation>
    <scope>NUCLEOTIDE SEQUENCE [LARGE SCALE GENOMIC DNA]</scope>
    <source>
        <strain evidence="2">WM2013NL</strain>
        <tissue evidence="2">Head and thorax</tissue>
    </source>
</reference>
<accession>A0A0L7L5F1</accession>
<dbReference type="EMBL" id="JTDY01002790">
    <property type="protein sequence ID" value="KOB70723.1"/>
    <property type="molecule type" value="Genomic_DNA"/>
</dbReference>
<keyword evidence="3" id="KW-1185">Reference proteome</keyword>
<keyword evidence="2" id="KW-0548">Nucleotidyltransferase</keyword>
<evidence type="ECO:0000256" key="1">
    <source>
        <dbReference type="SAM" id="MobiDB-lite"/>
    </source>
</evidence>
<comment type="caution">
    <text evidence="2">The sequence shown here is derived from an EMBL/GenBank/DDBJ whole genome shotgun (WGS) entry which is preliminary data.</text>
</comment>
<keyword evidence="2" id="KW-0808">Transferase</keyword>
<feature type="compositionally biased region" description="Basic and acidic residues" evidence="1">
    <location>
        <begin position="318"/>
        <end position="331"/>
    </location>
</feature>
<dbReference type="PANTHER" id="PTHR47510:SF3">
    <property type="entry name" value="ENDO_EXONUCLEASE_PHOSPHATASE DOMAIN-CONTAINING PROTEIN"/>
    <property type="match status" value="1"/>
</dbReference>
<gene>
    <name evidence="2" type="ORF">OBRU01_08279</name>
</gene>
<dbReference type="Proteomes" id="UP000037510">
    <property type="component" value="Unassembled WGS sequence"/>
</dbReference>
<name>A0A0L7L5F1_OPEBR</name>
<evidence type="ECO:0000313" key="2">
    <source>
        <dbReference type="EMBL" id="KOB70723.1"/>
    </source>
</evidence>